<feature type="compositionally biased region" description="Polar residues" evidence="6">
    <location>
        <begin position="144"/>
        <end position="158"/>
    </location>
</feature>
<dbReference type="InterPro" id="IPR040050">
    <property type="entry name" value="ZNF830-like"/>
</dbReference>
<keyword evidence="5" id="KW-0539">Nucleus</keyword>
<comment type="caution">
    <text evidence="7">The sequence shown here is derived from an EMBL/GenBank/DDBJ whole genome shotgun (WGS) entry which is preliminary data.</text>
</comment>
<evidence type="ECO:0000256" key="6">
    <source>
        <dbReference type="SAM" id="MobiDB-lite"/>
    </source>
</evidence>
<dbReference type="STRING" id="1081103.A0A0B2WPE8"/>
<feature type="region of interest" description="Disordered" evidence="6">
    <location>
        <begin position="55"/>
        <end position="124"/>
    </location>
</feature>
<gene>
    <name evidence="7" type="ORF">MAM_06250</name>
</gene>
<evidence type="ECO:0000256" key="3">
    <source>
        <dbReference type="ARBA" id="ARBA00022771"/>
    </source>
</evidence>
<dbReference type="AlphaFoldDB" id="A0A0B2WPE8"/>
<dbReference type="GO" id="GO:0033314">
    <property type="term" value="P:mitotic DNA replication checkpoint signaling"/>
    <property type="evidence" value="ECO:0007669"/>
    <property type="project" value="TreeGrafter"/>
</dbReference>
<dbReference type="PANTHER" id="PTHR13278:SF0">
    <property type="entry name" value="ZINC FINGER PROTEIN 830"/>
    <property type="match status" value="1"/>
</dbReference>
<dbReference type="GO" id="GO:0033260">
    <property type="term" value="P:nuclear DNA replication"/>
    <property type="evidence" value="ECO:0007669"/>
    <property type="project" value="TreeGrafter"/>
</dbReference>
<protein>
    <recommendedName>
        <fullName evidence="9">Coiled-coil domain-containing protein 16</fullName>
    </recommendedName>
</protein>
<feature type="region of interest" description="Disordered" evidence="6">
    <location>
        <begin position="343"/>
        <end position="389"/>
    </location>
</feature>
<keyword evidence="8" id="KW-1185">Reference proteome</keyword>
<proteinExistence type="predicted"/>
<evidence type="ECO:0008006" key="9">
    <source>
        <dbReference type="Google" id="ProtNLM"/>
    </source>
</evidence>
<feature type="compositionally biased region" description="Low complexity" evidence="6">
    <location>
        <begin position="239"/>
        <end position="248"/>
    </location>
</feature>
<dbReference type="GO" id="GO:0008270">
    <property type="term" value="F:zinc ion binding"/>
    <property type="evidence" value="ECO:0007669"/>
    <property type="project" value="UniProtKB-KW"/>
</dbReference>
<feature type="region of interest" description="Disordered" evidence="6">
    <location>
        <begin position="137"/>
        <end position="262"/>
    </location>
</feature>
<dbReference type="PANTHER" id="PTHR13278">
    <property type="entry name" value="ZINC FINGER PROTEIN 830"/>
    <property type="match status" value="1"/>
</dbReference>
<evidence type="ECO:0000256" key="4">
    <source>
        <dbReference type="ARBA" id="ARBA00022833"/>
    </source>
</evidence>
<dbReference type="OrthoDB" id="77607at2759"/>
<evidence type="ECO:0000256" key="5">
    <source>
        <dbReference type="ARBA" id="ARBA00023242"/>
    </source>
</evidence>
<evidence type="ECO:0000256" key="2">
    <source>
        <dbReference type="ARBA" id="ARBA00022723"/>
    </source>
</evidence>
<dbReference type="EMBL" id="AZHE01000019">
    <property type="protein sequence ID" value="KHN95888.1"/>
    <property type="molecule type" value="Genomic_DNA"/>
</dbReference>
<evidence type="ECO:0000313" key="8">
    <source>
        <dbReference type="Proteomes" id="UP000030816"/>
    </source>
</evidence>
<dbReference type="HOGENOM" id="CLU_041821_0_0_1"/>
<organism evidence="7 8">
    <name type="scientific">Metarhizium album (strain ARSEF 1941)</name>
    <dbReference type="NCBI Taxonomy" id="1081103"/>
    <lineage>
        <taxon>Eukaryota</taxon>
        <taxon>Fungi</taxon>
        <taxon>Dikarya</taxon>
        <taxon>Ascomycota</taxon>
        <taxon>Pezizomycotina</taxon>
        <taxon>Sordariomycetes</taxon>
        <taxon>Hypocreomycetidae</taxon>
        <taxon>Hypocreales</taxon>
        <taxon>Clavicipitaceae</taxon>
        <taxon>Metarhizium</taxon>
    </lineage>
</organism>
<accession>A0A0B2WPE8</accession>
<keyword evidence="4" id="KW-0862">Zinc</keyword>
<feature type="compositionally biased region" description="Pro residues" evidence="6">
    <location>
        <begin position="71"/>
        <end position="81"/>
    </location>
</feature>
<evidence type="ECO:0000313" key="7">
    <source>
        <dbReference type="EMBL" id="KHN95888.1"/>
    </source>
</evidence>
<dbReference type="RefSeq" id="XP_040676954.1">
    <property type="nucleotide sequence ID" value="XM_040825048.1"/>
</dbReference>
<sequence>MADVRSLLRRQKASRRIDHPYAAYSTAGKLLCTLCREQVKAESLWDTHLLGQRHQHMARQKKVTQTDSTPTPEPAPAPAPPHDAAAAHKRKLEPVDEHDGEAEKSQDAVRTKRSKPDIAPLTGIAFNGTPAAAAAARDLAAKNGSDSTPDRVNSAGSNHSKESTRTPPSLLRRLSTTPSQGVELQIPSRPATPAHREGRSASSASASAGYFPPQPQTGTPTTPLHPDPSPAGTSGPEHAAASAAASTADKTGSGTPQVDESEWAAFEADVAAAAAPYDQGAVISAPAMTAGEVAAKEAARADGKAQADLDIEDEREEATRALQDEFAEMKELEARVRSLKEKRDEILKRRREGQGVETAPQTRASLAADEEDDADEEEEDDWDGFRFRT</sequence>
<reference evidence="7 8" key="1">
    <citation type="journal article" date="2014" name="Proc. Natl. Acad. Sci. U.S.A.">
        <title>Trajectory and genomic determinants of fungal-pathogen speciation and host adaptation.</title>
        <authorList>
            <person name="Hu X."/>
            <person name="Xiao G."/>
            <person name="Zheng P."/>
            <person name="Shang Y."/>
            <person name="Su Y."/>
            <person name="Zhang X."/>
            <person name="Liu X."/>
            <person name="Zhan S."/>
            <person name="St Leger R.J."/>
            <person name="Wang C."/>
        </authorList>
    </citation>
    <scope>NUCLEOTIDE SEQUENCE [LARGE SCALE GENOMIC DNA]</scope>
    <source>
        <strain evidence="7 8">ARSEF 1941</strain>
    </source>
</reference>
<dbReference type="GO" id="GO:0005681">
    <property type="term" value="C:spliceosomal complex"/>
    <property type="evidence" value="ECO:0007669"/>
    <property type="project" value="InterPro"/>
</dbReference>
<name>A0A0B2WPE8_METAS</name>
<feature type="compositionally biased region" description="Acidic residues" evidence="6">
    <location>
        <begin position="368"/>
        <end position="382"/>
    </location>
</feature>
<evidence type="ECO:0000256" key="1">
    <source>
        <dbReference type="ARBA" id="ARBA00004123"/>
    </source>
</evidence>
<dbReference type="GO" id="GO:0003676">
    <property type="term" value="F:nucleic acid binding"/>
    <property type="evidence" value="ECO:0007669"/>
    <property type="project" value="InterPro"/>
</dbReference>
<keyword evidence="2" id="KW-0479">Metal-binding</keyword>
<feature type="compositionally biased region" description="Polar residues" evidence="6">
    <location>
        <begin position="249"/>
        <end position="258"/>
    </location>
</feature>
<comment type="subcellular location">
    <subcellularLocation>
        <location evidence="1">Nucleus</location>
    </subcellularLocation>
</comment>
<keyword evidence="3" id="KW-0863">Zinc-finger</keyword>
<dbReference type="Proteomes" id="UP000030816">
    <property type="component" value="Unassembled WGS sequence"/>
</dbReference>
<feature type="compositionally biased region" description="Basic and acidic residues" evidence="6">
    <location>
        <begin position="92"/>
        <end position="116"/>
    </location>
</feature>
<dbReference type="GO" id="GO:0044773">
    <property type="term" value="P:mitotic DNA damage checkpoint signaling"/>
    <property type="evidence" value="ECO:0007669"/>
    <property type="project" value="TreeGrafter"/>
</dbReference>
<dbReference type="GeneID" id="63740705"/>